<evidence type="ECO:0000313" key="3">
    <source>
        <dbReference type="EMBL" id="KAB7517252.1"/>
    </source>
</evidence>
<dbReference type="RefSeq" id="WP_152119401.1">
    <property type="nucleotide sequence ID" value="NZ_QJOW01000001.1"/>
</dbReference>
<dbReference type="AlphaFoldDB" id="A0A5N5UID0"/>
<dbReference type="Proteomes" id="UP000326302">
    <property type="component" value="Unassembled WGS sequence"/>
</dbReference>
<accession>A0A5N5UID0</accession>
<name>A0A5N5UID0_9EURY</name>
<feature type="transmembrane region" description="Helical" evidence="1">
    <location>
        <begin position="38"/>
        <end position="62"/>
    </location>
</feature>
<proteinExistence type="predicted"/>
<keyword evidence="7" id="KW-1185">Reference proteome</keyword>
<evidence type="ECO:0000256" key="1">
    <source>
        <dbReference type="SAM" id="Phobius"/>
    </source>
</evidence>
<evidence type="ECO:0000313" key="2">
    <source>
        <dbReference type="EMBL" id="KAB7513269.1"/>
    </source>
</evidence>
<dbReference type="EMBL" id="QJOW01000001">
    <property type="protein sequence ID" value="KAB7518516.1"/>
    <property type="molecule type" value="Genomic_DNA"/>
</dbReference>
<dbReference type="EMBL" id="QMDY01000005">
    <property type="protein sequence ID" value="KAB7517252.1"/>
    <property type="molecule type" value="Genomic_DNA"/>
</dbReference>
<evidence type="ECO:0000313" key="4">
    <source>
        <dbReference type="EMBL" id="KAB7518516.1"/>
    </source>
</evidence>
<keyword evidence="1" id="KW-1133">Transmembrane helix</keyword>
<reference evidence="5 6" key="1">
    <citation type="submission" date="2019-10" db="EMBL/GenBank/DDBJ databases">
        <title>Unraveling microbial dark matter from salterns through culturing: the case of the genus Halosegnis.</title>
        <authorList>
            <person name="Duran-Viseras A."/>
            <person name="Andrei A.-S."/>
            <person name="Vera-Gargallo B."/>
            <person name="Ghai R."/>
            <person name="Sanchez-Porro C."/>
            <person name="Ventosa A."/>
        </authorList>
    </citation>
    <scope>NUCLEOTIDE SEQUENCE [LARGE SCALE GENOMIC DNA]</scope>
    <source>
        <strain evidence="4 6">F17-44</strain>
        <strain evidence="2 7">F18-79</strain>
        <strain evidence="3 5">F19-13</strain>
    </source>
</reference>
<dbReference type="EMBL" id="QKKZ01000004">
    <property type="protein sequence ID" value="KAB7513269.1"/>
    <property type="molecule type" value="Genomic_DNA"/>
</dbReference>
<sequence length="65" mass="6048">MTEASDEESLEAIVGRRGPAGAAIGGAMGAALAASTDATAVIAGLAAGAGVLLAIGVSVVLAKVR</sequence>
<gene>
    <name evidence="2" type="ORF">DM867_09800</name>
    <name evidence="4" type="ORF">DMP03_03940</name>
    <name evidence="3" type="ORF">DP108_09545</name>
</gene>
<dbReference type="Proteomes" id="UP000326865">
    <property type="component" value="Unassembled WGS sequence"/>
</dbReference>
<keyword evidence="1" id="KW-0812">Transmembrane</keyword>
<organism evidence="4 6">
    <name type="scientific">Halosegnis rubeus</name>
    <dbReference type="NCBI Taxonomy" id="2212850"/>
    <lineage>
        <taxon>Archaea</taxon>
        <taxon>Methanobacteriati</taxon>
        <taxon>Methanobacteriota</taxon>
        <taxon>Stenosarchaea group</taxon>
        <taxon>Halobacteria</taxon>
        <taxon>Halobacteriales</taxon>
        <taxon>Natronomonadaceae</taxon>
        <taxon>Halosegnis</taxon>
    </lineage>
</organism>
<dbReference type="Proteomes" id="UP000326207">
    <property type="component" value="Unassembled WGS sequence"/>
</dbReference>
<evidence type="ECO:0000313" key="6">
    <source>
        <dbReference type="Proteomes" id="UP000326302"/>
    </source>
</evidence>
<keyword evidence="1" id="KW-0472">Membrane</keyword>
<accession>A0A5N5UIP2</accession>
<comment type="caution">
    <text evidence="4">The sequence shown here is derived from an EMBL/GenBank/DDBJ whole genome shotgun (WGS) entry which is preliminary data.</text>
</comment>
<protein>
    <submittedName>
        <fullName evidence="4">Uncharacterized protein</fullName>
    </submittedName>
</protein>
<evidence type="ECO:0000313" key="7">
    <source>
        <dbReference type="Proteomes" id="UP000326865"/>
    </source>
</evidence>
<accession>A0A5N5U491</accession>
<evidence type="ECO:0000313" key="5">
    <source>
        <dbReference type="Proteomes" id="UP000326207"/>
    </source>
</evidence>